<keyword evidence="2 6" id="KW-0812">Transmembrane</keyword>
<comment type="caution">
    <text evidence="7">The sequence shown here is derived from an EMBL/GenBank/DDBJ whole genome shotgun (WGS) entry which is preliminary data.</text>
</comment>
<evidence type="ECO:0000256" key="2">
    <source>
        <dbReference type="ARBA" id="ARBA00022692"/>
    </source>
</evidence>
<evidence type="ECO:0000256" key="5">
    <source>
        <dbReference type="SAM" id="MobiDB-lite"/>
    </source>
</evidence>
<protein>
    <submittedName>
        <fullName evidence="7">Organic anion transmembrane transporter</fullName>
    </submittedName>
</protein>
<proteinExistence type="predicted"/>
<keyword evidence="3 6" id="KW-1133">Transmembrane helix</keyword>
<dbReference type="Proteomes" id="UP001163046">
    <property type="component" value="Unassembled WGS sequence"/>
</dbReference>
<evidence type="ECO:0000313" key="7">
    <source>
        <dbReference type="EMBL" id="KAJ7307842.1"/>
    </source>
</evidence>
<dbReference type="SUPFAM" id="SSF103473">
    <property type="entry name" value="MFS general substrate transporter"/>
    <property type="match status" value="1"/>
</dbReference>
<dbReference type="OrthoDB" id="3936150at2759"/>
<gene>
    <name evidence="7" type="primary">oct-1</name>
    <name evidence="7" type="ORF">OS493_040432</name>
</gene>
<evidence type="ECO:0000256" key="1">
    <source>
        <dbReference type="ARBA" id="ARBA00004141"/>
    </source>
</evidence>
<dbReference type="EMBL" id="MU828152">
    <property type="protein sequence ID" value="KAJ7307842.1"/>
    <property type="molecule type" value="Genomic_DNA"/>
</dbReference>
<comment type="subcellular location">
    <subcellularLocation>
        <location evidence="1">Membrane</location>
        <topology evidence="1">Multi-pass membrane protein</topology>
    </subcellularLocation>
</comment>
<evidence type="ECO:0000256" key="3">
    <source>
        <dbReference type="ARBA" id="ARBA00022989"/>
    </source>
</evidence>
<accession>A0A9W9Y6G8</accession>
<keyword evidence="4 6" id="KW-0472">Membrane</keyword>
<evidence type="ECO:0000256" key="6">
    <source>
        <dbReference type="SAM" id="Phobius"/>
    </source>
</evidence>
<evidence type="ECO:0000256" key="4">
    <source>
        <dbReference type="ARBA" id="ARBA00023136"/>
    </source>
</evidence>
<feature type="compositionally biased region" description="Acidic residues" evidence="5">
    <location>
        <begin position="109"/>
        <end position="118"/>
    </location>
</feature>
<dbReference type="Gene3D" id="1.20.1250.20">
    <property type="entry name" value="MFS general substrate transporter like domains"/>
    <property type="match status" value="1"/>
</dbReference>
<feature type="transmembrane region" description="Helical" evidence="6">
    <location>
        <begin position="58"/>
        <end position="77"/>
    </location>
</feature>
<sequence>MVGKFSVMNSFDAIFVFSAELFPTVVRNVGLGTSSAAGRAGAITSPFVIWLGGYMAQLPYIIMAVDAFVAGILCLLLPETNKTPTAETLEGIGESPAAPALLSAKNQDDGDEEEEEDAEKMTVV</sequence>
<keyword evidence="8" id="KW-1185">Reference proteome</keyword>
<reference evidence="7" key="1">
    <citation type="submission" date="2023-01" db="EMBL/GenBank/DDBJ databases">
        <title>Genome assembly of the deep-sea coral Lophelia pertusa.</title>
        <authorList>
            <person name="Herrera S."/>
            <person name="Cordes E."/>
        </authorList>
    </citation>
    <scope>NUCLEOTIDE SEQUENCE</scope>
    <source>
        <strain evidence="7">USNM1676648</strain>
        <tissue evidence="7">Polyp</tissue>
    </source>
</reference>
<name>A0A9W9Y6G8_9CNID</name>
<dbReference type="PANTHER" id="PTHR24064">
    <property type="entry name" value="SOLUTE CARRIER FAMILY 22 MEMBER"/>
    <property type="match status" value="1"/>
</dbReference>
<dbReference type="AlphaFoldDB" id="A0A9W9Y6G8"/>
<organism evidence="7 8">
    <name type="scientific">Desmophyllum pertusum</name>
    <dbReference type="NCBI Taxonomy" id="174260"/>
    <lineage>
        <taxon>Eukaryota</taxon>
        <taxon>Metazoa</taxon>
        <taxon>Cnidaria</taxon>
        <taxon>Anthozoa</taxon>
        <taxon>Hexacorallia</taxon>
        <taxon>Scleractinia</taxon>
        <taxon>Caryophylliina</taxon>
        <taxon>Caryophylliidae</taxon>
        <taxon>Desmophyllum</taxon>
    </lineage>
</organism>
<evidence type="ECO:0000313" key="8">
    <source>
        <dbReference type="Proteomes" id="UP001163046"/>
    </source>
</evidence>
<dbReference type="GO" id="GO:0016020">
    <property type="term" value="C:membrane"/>
    <property type="evidence" value="ECO:0007669"/>
    <property type="project" value="UniProtKB-SubCell"/>
</dbReference>
<feature type="region of interest" description="Disordered" evidence="5">
    <location>
        <begin position="86"/>
        <end position="124"/>
    </location>
</feature>
<dbReference type="InterPro" id="IPR036259">
    <property type="entry name" value="MFS_trans_sf"/>
</dbReference>